<keyword evidence="1" id="KW-0732">Signal</keyword>
<reference evidence="2 3" key="1">
    <citation type="submission" date="2024-03" db="EMBL/GenBank/DDBJ databases">
        <authorList>
            <person name="Gkanogiannis A."/>
            <person name="Becerra Lopez-Lavalle L."/>
        </authorList>
    </citation>
    <scope>NUCLEOTIDE SEQUENCE [LARGE SCALE GENOMIC DNA]</scope>
</reference>
<accession>A0ABP0YBN8</accession>
<organism evidence="2 3">
    <name type="scientific">Citrullus colocynthis</name>
    <name type="common">colocynth</name>
    <dbReference type="NCBI Taxonomy" id="252529"/>
    <lineage>
        <taxon>Eukaryota</taxon>
        <taxon>Viridiplantae</taxon>
        <taxon>Streptophyta</taxon>
        <taxon>Embryophyta</taxon>
        <taxon>Tracheophyta</taxon>
        <taxon>Spermatophyta</taxon>
        <taxon>Magnoliopsida</taxon>
        <taxon>eudicotyledons</taxon>
        <taxon>Gunneridae</taxon>
        <taxon>Pentapetalae</taxon>
        <taxon>rosids</taxon>
        <taxon>fabids</taxon>
        <taxon>Cucurbitales</taxon>
        <taxon>Cucurbitaceae</taxon>
        <taxon>Benincaseae</taxon>
        <taxon>Citrullus</taxon>
    </lineage>
</organism>
<gene>
    <name evidence="2" type="ORF">CITCOLO1_LOCUS9844</name>
</gene>
<evidence type="ECO:0000256" key="1">
    <source>
        <dbReference type="SAM" id="SignalP"/>
    </source>
</evidence>
<dbReference type="Proteomes" id="UP001642487">
    <property type="component" value="Chromosome 3"/>
</dbReference>
<evidence type="ECO:0000313" key="3">
    <source>
        <dbReference type="Proteomes" id="UP001642487"/>
    </source>
</evidence>
<feature type="chain" id="PRO_5047005578" description="Secreted protein" evidence="1">
    <location>
        <begin position="19"/>
        <end position="84"/>
    </location>
</feature>
<protein>
    <recommendedName>
        <fullName evidence="4">Secreted protein</fullName>
    </recommendedName>
</protein>
<feature type="signal peptide" evidence="1">
    <location>
        <begin position="1"/>
        <end position="18"/>
    </location>
</feature>
<dbReference type="EMBL" id="OZ021737">
    <property type="protein sequence ID" value="CAK9317893.1"/>
    <property type="molecule type" value="Genomic_DNA"/>
</dbReference>
<keyword evidence="3" id="KW-1185">Reference proteome</keyword>
<sequence length="84" mass="9366">MNFFRLNLLSFALNLCRLMLLQNTSPGNETHKLCSNRLFEWEGKTGITLVGIHKTGVVVDEIVVVSARNACINFQIVKCGEIVS</sequence>
<evidence type="ECO:0000313" key="2">
    <source>
        <dbReference type="EMBL" id="CAK9317893.1"/>
    </source>
</evidence>
<proteinExistence type="predicted"/>
<evidence type="ECO:0008006" key="4">
    <source>
        <dbReference type="Google" id="ProtNLM"/>
    </source>
</evidence>
<name>A0ABP0YBN8_9ROSI</name>